<dbReference type="EC" id="2.7.1.26" evidence="1"/>
<dbReference type="InterPro" id="IPR015865">
    <property type="entry name" value="Riboflavin_kinase_bac/euk"/>
</dbReference>
<keyword evidence="3" id="KW-0288">FMN</keyword>
<dbReference type="PANTHER" id="PTHR22749:SF6">
    <property type="entry name" value="RIBOFLAVIN KINASE"/>
    <property type="match status" value="1"/>
</dbReference>
<dbReference type="PANTHER" id="PTHR22749">
    <property type="entry name" value="RIBOFLAVIN KINASE/FMN ADENYLYLTRANSFERASE"/>
    <property type="match status" value="1"/>
</dbReference>
<dbReference type="Gene3D" id="2.40.30.30">
    <property type="entry name" value="Riboflavin kinase-like"/>
    <property type="match status" value="1"/>
</dbReference>
<keyword evidence="10" id="KW-1185">Reference proteome</keyword>
<keyword evidence="5" id="KW-0547">Nucleotide-binding</keyword>
<keyword evidence="2" id="KW-0285">Flavoprotein</keyword>
<keyword evidence="4" id="KW-0808">Transferase</keyword>
<evidence type="ECO:0000256" key="3">
    <source>
        <dbReference type="ARBA" id="ARBA00022643"/>
    </source>
</evidence>
<protein>
    <recommendedName>
        <fullName evidence="1">riboflavin kinase</fullName>
        <ecNumber evidence="1">2.7.1.26</ecNumber>
    </recommendedName>
</protein>
<dbReference type="Pfam" id="PF01687">
    <property type="entry name" value="Flavokinase"/>
    <property type="match status" value="1"/>
</dbReference>
<evidence type="ECO:0000256" key="1">
    <source>
        <dbReference type="ARBA" id="ARBA00012105"/>
    </source>
</evidence>
<organism evidence="9 10">
    <name type="scientific">Microbacterium paraoxydans</name>
    <dbReference type="NCBI Taxonomy" id="199592"/>
    <lineage>
        <taxon>Bacteria</taxon>
        <taxon>Bacillati</taxon>
        <taxon>Actinomycetota</taxon>
        <taxon>Actinomycetes</taxon>
        <taxon>Micrococcales</taxon>
        <taxon>Microbacteriaceae</taxon>
        <taxon>Microbacterium</taxon>
    </lineage>
</organism>
<name>A0ABZ2HT49_9MICO</name>
<evidence type="ECO:0000256" key="6">
    <source>
        <dbReference type="ARBA" id="ARBA00022840"/>
    </source>
</evidence>
<feature type="domain" description="Riboflavin kinase" evidence="8">
    <location>
        <begin position="5"/>
        <end position="128"/>
    </location>
</feature>
<sequence>MTGPALPVLSGLVVPGDGRGRLLGFPTANLALPERLLPDDGIYAAWARLPDDDRRWEATASVGANPTFCGDRARRLEVHLHDVDRDLYGQRLSVELVALLRPTLRFDGVEELVARTAADVAASRRLLAR</sequence>
<dbReference type="EMBL" id="CP146240">
    <property type="protein sequence ID" value="WWS85050.1"/>
    <property type="molecule type" value="Genomic_DNA"/>
</dbReference>
<evidence type="ECO:0000256" key="7">
    <source>
        <dbReference type="ARBA" id="ARBA00047880"/>
    </source>
</evidence>
<evidence type="ECO:0000313" key="10">
    <source>
        <dbReference type="Proteomes" id="UP001377573"/>
    </source>
</evidence>
<dbReference type="Proteomes" id="UP001377573">
    <property type="component" value="Chromosome"/>
</dbReference>
<evidence type="ECO:0000256" key="2">
    <source>
        <dbReference type="ARBA" id="ARBA00022630"/>
    </source>
</evidence>
<keyword evidence="6" id="KW-0067">ATP-binding</keyword>
<dbReference type="GO" id="GO:0016301">
    <property type="term" value="F:kinase activity"/>
    <property type="evidence" value="ECO:0007669"/>
    <property type="project" value="UniProtKB-KW"/>
</dbReference>
<comment type="catalytic activity">
    <reaction evidence="7">
        <text>riboflavin + ATP = FMN + ADP + H(+)</text>
        <dbReference type="Rhea" id="RHEA:14357"/>
        <dbReference type="ChEBI" id="CHEBI:15378"/>
        <dbReference type="ChEBI" id="CHEBI:30616"/>
        <dbReference type="ChEBI" id="CHEBI:57986"/>
        <dbReference type="ChEBI" id="CHEBI:58210"/>
        <dbReference type="ChEBI" id="CHEBI:456216"/>
        <dbReference type="EC" id="2.7.1.26"/>
    </reaction>
</comment>
<dbReference type="InterPro" id="IPR023468">
    <property type="entry name" value="Riboflavin_kinase"/>
</dbReference>
<dbReference type="SUPFAM" id="SSF82114">
    <property type="entry name" value="Riboflavin kinase-like"/>
    <property type="match status" value="1"/>
</dbReference>
<keyword evidence="9" id="KW-0418">Kinase</keyword>
<evidence type="ECO:0000313" key="9">
    <source>
        <dbReference type="EMBL" id="WWS85050.1"/>
    </source>
</evidence>
<gene>
    <name evidence="9" type="ORF">V8Z62_02185</name>
</gene>
<dbReference type="RefSeq" id="WP_126893308.1">
    <property type="nucleotide sequence ID" value="NZ_CP146240.1"/>
</dbReference>
<evidence type="ECO:0000256" key="4">
    <source>
        <dbReference type="ARBA" id="ARBA00022679"/>
    </source>
</evidence>
<evidence type="ECO:0000259" key="8">
    <source>
        <dbReference type="SMART" id="SM00904"/>
    </source>
</evidence>
<dbReference type="SMART" id="SM00904">
    <property type="entry name" value="Flavokinase"/>
    <property type="match status" value="1"/>
</dbReference>
<dbReference type="InterPro" id="IPR023465">
    <property type="entry name" value="Riboflavin_kinase_dom_sf"/>
</dbReference>
<accession>A0ABZ2HT49</accession>
<proteinExistence type="predicted"/>
<reference evidence="9 10" key="1">
    <citation type="submission" date="2024-02" db="EMBL/GenBank/DDBJ databases">
        <authorList>
            <person name="Alasadi S."/>
            <person name="Hussein S.A."/>
        </authorList>
    </citation>
    <scope>NUCLEOTIDE SEQUENCE [LARGE SCALE GENOMIC DNA]</scope>
    <source>
        <strain evidence="9 10">GJ_SRA_44_2022</strain>
    </source>
</reference>
<evidence type="ECO:0000256" key="5">
    <source>
        <dbReference type="ARBA" id="ARBA00022741"/>
    </source>
</evidence>